<sequence length="565" mass="62827">MTSLPCSVHVACPYLSSLPLKEGDSMHWQTHTVFNQPAPLSNSNLFLSDCALRDAVVREGAEWDIELLASIGQQLGTAESLELGRLANVNPPELLRYDATGERLDDVRFHPAWHLLMQGLCANRVHNLAWEEEARKGAFVARAARFVLHAQVEAGTLCPVTMTFAATPLLQQALPEPFRDWSTPLMSDRYDPHLAPGAQKRGLLIGMGMTEKQGGSDVLSNTTKAEKCSDGSYRLIGHKWFFSVPQSDAHLVLAQAKGGLSCFFVPRFLPDGQRNAVRLERLKEKLGNRSNASSEAEFLDASGWLLGEEGEGVRQILRMGGLTRFDCALGSHGLMRRALSVALYHAHQRQTFGKNLIDQPLMRDVLSRMALMLEGQTALLFRLARAWDRRADPQEAAWARLFTPAAKYSVCKAGIPFVAEAMEVLGGTGYCEESELPRLYREMPVNSIWEGSGNIMCLDVLRVLTKQSGILDLLVDDFAQVKGQDRHFDRSWRQLQQKLRKPQEAQGREITQQLFLLGAGSQMLRHASPPVAQAWCRMMLDTRGGTLMSEQVQNDLLLRATGRVG</sequence>
<dbReference type="PROSITE" id="PS00072">
    <property type="entry name" value="ACYL_COA_DH_1"/>
    <property type="match status" value="1"/>
</dbReference>
<name>G8LJ88_9ENTR</name>
<comment type="cofactor">
    <cofactor evidence="1 5">
        <name>FAD</name>
        <dbReference type="ChEBI" id="CHEBI:57692"/>
    </cofactor>
</comment>
<dbReference type="InterPro" id="IPR052904">
    <property type="entry name" value="Acyl-CoA_dehydrogenase-like"/>
</dbReference>
<evidence type="ECO:0000256" key="3">
    <source>
        <dbReference type="ARBA" id="ARBA00022630"/>
    </source>
</evidence>
<dbReference type="InterPro" id="IPR009100">
    <property type="entry name" value="AcylCoA_DH/oxidase_NM_dom_sf"/>
</dbReference>
<keyword evidence="5" id="KW-0560">Oxidoreductase</keyword>
<evidence type="ECO:0000313" key="10">
    <source>
        <dbReference type="Proteomes" id="UP000007838"/>
    </source>
</evidence>
<keyword evidence="4 5" id="KW-0274">FAD</keyword>
<evidence type="ECO:0000259" key="6">
    <source>
        <dbReference type="Pfam" id="PF00441"/>
    </source>
</evidence>
<dbReference type="KEGG" id="eec:EcWSU1_00382"/>
<dbReference type="CDD" id="cd01154">
    <property type="entry name" value="AidB"/>
    <property type="match status" value="1"/>
</dbReference>
<dbReference type="AlphaFoldDB" id="G8LJ88"/>
<dbReference type="Gene3D" id="1.20.140.10">
    <property type="entry name" value="Butyryl-CoA Dehydrogenase, subunit A, domain 3"/>
    <property type="match status" value="1"/>
</dbReference>
<dbReference type="InterPro" id="IPR009075">
    <property type="entry name" value="AcylCo_DH/oxidase_C"/>
</dbReference>
<dbReference type="Pfam" id="PF00441">
    <property type="entry name" value="Acyl-CoA_dh_1"/>
    <property type="match status" value="1"/>
</dbReference>
<dbReference type="PANTHER" id="PTHR42707">
    <property type="entry name" value="ACYL-COA DEHYDROGENASE"/>
    <property type="match status" value="1"/>
</dbReference>
<dbReference type="SUPFAM" id="SSF47203">
    <property type="entry name" value="Acyl-CoA dehydrogenase C-terminal domain-like"/>
    <property type="match status" value="1"/>
</dbReference>
<dbReference type="Pfam" id="PF18158">
    <property type="entry name" value="AidB_N"/>
    <property type="match status" value="1"/>
</dbReference>
<dbReference type="InterPro" id="IPR041504">
    <property type="entry name" value="AidB_N"/>
</dbReference>
<evidence type="ECO:0000256" key="5">
    <source>
        <dbReference type="RuleBase" id="RU362125"/>
    </source>
</evidence>
<evidence type="ECO:0000259" key="7">
    <source>
        <dbReference type="Pfam" id="PF02770"/>
    </source>
</evidence>
<dbReference type="NCBIfam" id="NF008594">
    <property type="entry name" value="PRK11561.1"/>
    <property type="match status" value="1"/>
</dbReference>
<dbReference type="PROSITE" id="PS00073">
    <property type="entry name" value="ACYL_COA_DH_2"/>
    <property type="match status" value="1"/>
</dbReference>
<dbReference type="InterPro" id="IPR034184">
    <property type="entry name" value="AidB"/>
</dbReference>
<feature type="domain" description="Acyl-CoA dehydrogenase/oxidase C-terminal" evidence="6">
    <location>
        <begin position="310"/>
        <end position="464"/>
    </location>
</feature>
<protein>
    <submittedName>
        <fullName evidence="9">Acyl-CoA dehydrogenase AidB</fullName>
    </submittedName>
</protein>
<evidence type="ECO:0000256" key="2">
    <source>
        <dbReference type="ARBA" id="ARBA00009347"/>
    </source>
</evidence>
<dbReference type="InterPro" id="IPR006089">
    <property type="entry name" value="Acyl-CoA_DH_CS"/>
</dbReference>
<dbReference type="Gene3D" id="6.10.250.600">
    <property type="match status" value="1"/>
</dbReference>
<evidence type="ECO:0000313" key="9">
    <source>
        <dbReference type="EMBL" id="AEW71822.1"/>
    </source>
</evidence>
<dbReference type="HOGENOM" id="CLU_016513_0_0_6"/>
<evidence type="ECO:0000259" key="8">
    <source>
        <dbReference type="Pfam" id="PF18158"/>
    </source>
</evidence>
<evidence type="ECO:0000256" key="1">
    <source>
        <dbReference type="ARBA" id="ARBA00001974"/>
    </source>
</evidence>
<dbReference type="GO" id="GO:0003995">
    <property type="term" value="F:acyl-CoA dehydrogenase activity"/>
    <property type="evidence" value="ECO:0007669"/>
    <property type="project" value="InterPro"/>
</dbReference>
<dbReference type="Proteomes" id="UP000007838">
    <property type="component" value="Chromosome"/>
</dbReference>
<dbReference type="EMBL" id="CP002886">
    <property type="protein sequence ID" value="AEW71822.1"/>
    <property type="molecule type" value="Genomic_DNA"/>
</dbReference>
<organism evidence="9 10">
    <name type="scientific">Enterobacter ludwigii</name>
    <dbReference type="NCBI Taxonomy" id="299767"/>
    <lineage>
        <taxon>Bacteria</taxon>
        <taxon>Pseudomonadati</taxon>
        <taxon>Pseudomonadota</taxon>
        <taxon>Gammaproteobacteria</taxon>
        <taxon>Enterobacterales</taxon>
        <taxon>Enterobacteriaceae</taxon>
        <taxon>Enterobacter</taxon>
        <taxon>Enterobacter cloacae complex</taxon>
    </lineage>
</organism>
<feature type="domain" description="Acyl-CoA oxidase/dehydrogenase middle" evidence="7">
    <location>
        <begin position="207"/>
        <end position="299"/>
    </location>
</feature>
<evidence type="ECO:0000256" key="4">
    <source>
        <dbReference type="ARBA" id="ARBA00022827"/>
    </source>
</evidence>
<proteinExistence type="inferred from homology"/>
<gene>
    <name evidence="9" type="primary">aidB</name>
    <name evidence="9" type="ORF">EcWSU1_00382</name>
</gene>
<comment type="similarity">
    <text evidence="2 5">Belongs to the acyl-CoA dehydrogenase family.</text>
</comment>
<dbReference type="SUPFAM" id="SSF56645">
    <property type="entry name" value="Acyl-CoA dehydrogenase NM domain-like"/>
    <property type="match status" value="1"/>
</dbReference>
<feature type="domain" description="Adaptive response protein AidB N-terminal" evidence="8">
    <location>
        <begin position="35"/>
        <end position="192"/>
    </location>
</feature>
<accession>G8LJ88</accession>
<dbReference type="InterPro" id="IPR006091">
    <property type="entry name" value="Acyl-CoA_Oxase/DH_mid-dom"/>
</dbReference>
<dbReference type="InterPro" id="IPR036250">
    <property type="entry name" value="AcylCo_DH-like_C"/>
</dbReference>
<dbReference type="eggNOG" id="COG1960">
    <property type="taxonomic scope" value="Bacteria"/>
</dbReference>
<dbReference type="PANTHER" id="PTHR42707:SF3">
    <property type="entry name" value="ACYL-COA DEHYDROGENASE AIDB-RELATED"/>
    <property type="match status" value="1"/>
</dbReference>
<dbReference type="Gene3D" id="2.40.110.20">
    <property type="match status" value="1"/>
</dbReference>
<keyword evidence="3 5" id="KW-0285">Flavoprotein</keyword>
<reference evidence="9 10" key="1">
    <citation type="journal article" date="2011" name="Stand. Genomic Sci.">
        <title>Complete genome of the onion pathogen Enterobacter cloacae EcWSU1.</title>
        <authorList>
            <person name="Humann J.L."/>
            <person name="Wildung M."/>
            <person name="Cheng C.H."/>
            <person name="Lee T."/>
            <person name="Stewart J.E."/>
            <person name="Drew J.C."/>
            <person name="Triplett E.W."/>
            <person name="Main D."/>
            <person name="Schroeder B.K."/>
        </authorList>
    </citation>
    <scope>NUCLEOTIDE SEQUENCE [LARGE SCALE GENOMIC DNA]</scope>
    <source>
        <strain evidence="9 10">EcWSU1</strain>
    </source>
</reference>
<dbReference type="Pfam" id="PF02770">
    <property type="entry name" value="Acyl-CoA_dh_M"/>
    <property type="match status" value="1"/>
</dbReference>